<evidence type="ECO:0000256" key="1">
    <source>
        <dbReference type="ARBA" id="ARBA00022450"/>
    </source>
</evidence>
<dbReference type="InterPro" id="IPR020841">
    <property type="entry name" value="PKS_Beta-ketoAc_synthase_dom"/>
</dbReference>
<evidence type="ECO:0000256" key="3">
    <source>
        <dbReference type="RuleBase" id="RU003694"/>
    </source>
</evidence>
<dbReference type="CDD" id="cd00833">
    <property type="entry name" value="PKS"/>
    <property type="match status" value="1"/>
</dbReference>
<dbReference type="PANTHER" id="PTHR43775">
    <property type="entry name" value="FATTY ACID SYNTHASE"/>
    <property type="match status" value="1"/>
</dbReference>
<accession>A0ABP0SD04</accession>
<keyword evidence="6" id="KW-1185">Reference proteome</keyword>
<dbReference type="Pfam" id="PF00109">
    <property type="entry name" value="ketoacyl-synt"/>
    <property type="match status" value="1"/>
</dbReference>
<feature type="domain" description="Ketosynthase family 3 (KS3)" evidence="4">
    <location>
        <begin position="270"/>
        <end position="705"/>
    </location>
</feature>
<keyword evidence="1" id="KW-0596">Phosphopantetheine</keyword>
<reference evidence="5 6" key="1">
    <citation type="submission" date="2024-02" db="EMBL/GenBank/DDBJ databases">
        <authorList>
            <person name="Chen Y."/>
            <person name="Shah S."/>
            <person name="Dougan E. K."/>
            <person name="Thang M."/>
            <person name="Chan C."/>
        </authorList>
    </citation>
    <scope>NUCLEOTIDE SEQUENCE [LARGE SCALE GENOMIC DNA]</scope>
</reference>
<comment type="caution">
    <text evidence="5">The sequence shown here is derived from an EMBL/GenBank/DDBJ whole genome shotgun (WGS) entry which is preliminary data.</text>
</comment>
<dbReference type="InterPro" id="IPR016039">
    <property type="entry name" value="Thiolase-like"/>
</dbReference>
<protein>
    <recommendedName>
        <fullName evidence="4">Ketosynthase family 3 (KS3) domain-containing protein</fullName>
    </recommendedName>
</protein>
<keyword evidence="3" id="KW-0808">Transferase</keyword>
<dbReference type="Proteomes" id="UP001642464">
    <property type="component" value="Unassembled WGS sequence"/>
</dbReference>
<organism evidence="5 6">
    <name type="scientific">Durusdinium trenchii</name>
    <dbReference type="NCBI Taxonomy" id="1381693"/>
    <lineage>
        <taxon>Eukaryota</taxon>
        <taxon>Sar</taxon>
        <taxon>Alveolata</taxon>
        <taxon>Dinophyceae</taxon>
        <taxon>Suessiales</taxon>
        <taxon>Symbiodiniaceae</taxon>
        <taxon>Durusdinium</taxon>
    </lineage>
</organism>
<dbReference type="EMBL" id="CAXAMM010043473">
    <property type="protein sequence ID" value="CAK9110218.1"/>
    <property type="molecule type" value="Genomic_DNA"/>
</dbReference>
<dbReference type="InterPro" id="IPR014031">
    <property type="entry name" value="Ketoacyl_synth_C"/>
</dbReference>
<name>A0ABP0SD04_9DINO</name>
<evidence type="ECO:0000256" key="2">
    <source>
        <dbReference type="ARBA" id="ARBA00022553"/>
    </source>
</evidence>
<dbReference type="PROSITE" id="PS52004">
    <property type="entry name" value="KS3_2"/>
    <property type="match status" value="1"/>
</dbReference>
<evidence type="ECO:0000313" key="5">
    <source>
        <dbReference type="EMBL" id="CAK9110218.1"/>
    </source>
</evidence>
<dbReference type="Gene3D" id="3.40.47.10">
    <property type="match status" value="1"/>
</dbReference>
<dbReference type="InterPro" id="IPR014030">
    <property type="entry name" value="Ketoacyl_synth_N"/>
</dbReference>
<dbReference type="InterPro" id="IPR050091">
    <property type="entry name" value="PKS_NRPS_Biosynth_Enz"/>
</dbReference>
<dbReference type="NCBIfam" id="TIGR04556">
    <property type="entry name" value="PKS_assoc"/>
    <property type="match status" value="1"/>
</dbReference>
<dbReference type="SUPFAM" id="SSF53901">
    <property type="entry name" value="Thiolase-like"/>
    <property type="match status" value="1"/>
</dbReference>
<sequence length="1154" mass="127013">MSGDALVSGEAAPIAWPANENLQQFGEEVAQSLLQGDFCLAQSLLTDEVGSEAMDLAKKSLRFKRLVKELELCYLGREARGKVAWLPSDDPRSEVQTALQSCDRVLSKVTTALYWECPNLGFVPDGRADGLLRMNCKSQREEEDLLRQQEKLSAKHVQEGRVEDHIDFVQSRKICAILQVSGSAKVALHCPDEENTAELVLSPGRLLIFRHDRLSFTYTGDSPDWCCVQSWVISTGLSAELQAAAGNLNEADLAMGVFSGPLSPVNPLTGKTVSVMAVDCMLAGNGVSPEQYWAMLSVATDGCRHLSSLRWDYEPYFEPNKDWALGKYYSNHGGFVMEEYLMGFDATFFGFTEMQASYMDPIQRNSLEVGYSVLSKAGWNRRRLQNAKIGVYMGNCGTDWSVTKNFSDLLQGSRESMLDFMAANSAHVASTRISHVFGLRGPINCSDTACSSSLVATGEAHNAMRPLDPKQSDATCSGGEHSLVLGTNALLGPFSWIGLCGPKMLSAKGRCFTFDYGADGFGRGEGTSGLFAEVTHKEPTERLAIFCGTNINQDGRSASMTAPHGPSQQECIRASLKEANVTPADIRVAELHGTGTALGDPIEVGALRGVMKVRDLPILKTSAKSNLAHGEANAGMAGLVKCVLMLNRGTVAPNVHFYSLNPHLDLNGYPCQISGELLELGSTSGYAGVSSFGFGGTNARADVWGKAQMGQRKARKLNLNMLEYVSVRCPRCLGSMEWKSACAVPSKRPKGSGYGRQPASCVRGEFDSYEVCSLCYEGSYLYGQPPEAEEALPSGKVYIKGTWTAFGDFEEMKLKDGVFHFQFRLGETRCERFYLAMDKKDDKAIFPWHPAGGADVRVKGPCPLESDHYFFIDGRDEEWPEGSLISVAAWCDEQNARRISWRREPEEGGPKEMPSFAHSYQVTGSLTQMKMIPMKPIKGLRNVFEYSTRFGLQSHETFQFVRDYDRKQIIYPARNRPKRTSIPVRGPDAGGAESFFAASGAQGERLLLRLEVADGHVTVSASFSSSVRTWHSQEGRTRRQFFVAGTWAEPSLPMTPDPEDPDRFLAQMTVASSYGKEEFQIWMDEDPARALFPEVPNGSNGGQLVLGPERGTSENKFLIDGYPGASFEICLDLRCSNKWHKVTWRKLPDQRALL</sequence>
<dbReference type="InterPro" id="IPR030834">
    <property type="entry name" value="PKS_assoc_dom"/>
</dbReference>
<proteinExistence type="inferred from homology"/>
<evidence type="ECO:0000313" key="6">
    <source>
        <dbReference type="Proteomes" id="UP001642464"/>
    </source>
</evidence>
<gene>
    <name evidence="5" type="ORF">SCF082_LOCUS51198</name>
</gene>
<dbReference type="SMART" id="SM00825">
    <property type="entry name" value="PKS_KS"/>
    <property type="match status" value="1"/>
</dbReference>
<comment type="similarity">
    <text evidence="3">Belongs to the thiolase-like superfamily. Beta-ketoacyl-ACP synthases family.</text>
</comment>
<evidence type="ECO:0000259" key="4">
    <source>
        <dbReference type="PROSITE" id="PS52004"/>
    </source>
</evidence>
<dbReference type="Pfam" id="PF02801">
    <property type="entry name" value="Ketoacyl-synt_C"/>
    <property type="match status" value="1"/>
</dbReference>
<dbReference type="PANTHER" id="PTHR43775:SF37">
    <property type="entry name" value="SI:DKEY-61P9.11"/>
    <property type="match status" value="1"/>
</dbReference>
<keyword evidence="2" id="KW-0597">Phosphoprotein</keyword>